<organism evidence="1 2">
    <name type="scientific">Parathielavia appendiculata</name>
    <dbReference type="NCBI Taxonomy" id="2587402"/>
    <lineage>
        <taxon>Eukaryota</taxon>
        <taxon>Fungi</taxon>
        <taxon>Dikarya</taxon>
        <taxon>Ascomycota</taxon>
        <taxon>Pezizomycotina</taxon>
        <taxon>Sordariomycetes</taxon>
        <taxon>Sordariomycetidae</taxon>
        <taxon>Sordariales</taxon>
        <taxon>Chaetomiaceae</taxon>
        <taxon>Parathielavia</taxon>
    </lineage>
</organism>
<dbReference type="AlphaFoldDB" id="A0AAN6YZ16"/>
<evidence type="ECO:0000313" key="1">
    <source>
        <dbReference type="EMBL" id="KAK4118927.1"/>
    </source>
</evidence>
<protein>
    <submittedName>
        <fullName evidence="1">Uncharacterized protein</fullName>
    </submittedName>
</protein>
<dbReference type="EMBL" id="MU853256">
    <property type="protein sequence ID" value="KAK4118927.1"/>
    <property type="molecule type" value="Genomic_DNA"/>
</dbReference>
<reference evidence="1" key="1">
    <citation type="journal article" date="2023" name="Mol. Phylogenet. Evol.">
        <title>Genome-scale phylogeny and comparative genomics of the fungal order Sordariales.</title>
        <authorList>
            <person name="Hensen N."/>
            <person name="Bonometti L."/>
            <person name="Westerberg I."/>
            <person name="Brannstrom I.O."/>
            <person name="Guillou S."/>
            <person name="Cros-Aarteil S."/>
            <person name="Calhoun S."/>
            <person name="Haridas S."/>
            <person name="Kuo A."/>
            <person name="Mondo S."/>
            <person name="Pangilinan J."/>
            <person name="Riley R."/>
            <person name="LaButti K."/>
            <person name="Andreopoulos B."/>
            <person name="Lipzen A."/>
            <person name="Chen C."/>
            <person name="Yan M."/>
            <person name="Daum C."/>
            <person name="Ng V."/>
            <person name="Clum A."/>
            <person name="Steindorff A."/>
            <person name="Ohm R.A."/>
            <person name="Martin F."/>
            <person name="Silar P."/>
            <person name="Natvig D.O."/>
            <person name="Lalanne C."/>
            <person name="Gautier V."/>
            <person name="Ament-Velasquez S.L."/>
            <person name="Kruys A."/>
            <person name="Hutchinson M.I."/>
            <person name="Powell A.J."/>
            <person name="Barry K."/>
            <person name="Miller A.N."/>
            <person name="Grigoriev I.V."/>
            <person name="Debuchy R."/>
            <person name="Gladieux P."/>
            <person name="Hiltunen Thoren M."/>
            <person name="Johannesson H."/>
        </authorList>
    </citation>
    <scope>NUCLEOTIDE SEQUENCE</scope>
    <source>
        <strain evidence="1">CBS 731.68</strain>
    </source>
</reference>
<accession>A0AAN6YZ16</accession>
<dbReference type="RefSeq" id="XP_062642700.1">
    <property type="nucleotide sequence ID" value="XM_062786808.1"/>
</dbReference>
<dbReference type="GeneID" id="87823577"/>
<reference evidence="1" key="2">
    <citation type="submission" date="2023-05" db="EMBL/GenBank/DDBJ databases">
        <authorList>
            <consortium name="Lawrence Berkeley National Laboratory"/>
            <person name="Steindorff A."/>
            <person name="Hensen N."/>
            <person name="Bonometti L."/>
            <person name="Westerberg I."/>
            <person name="Brannstrom I.O."/>
            <person name="Guillou S."/>
            <person name="Cros-Aarteil S."/>
            <person name="Calhoun S."/>
            <person name="Haridas S."/>
            <person name="Kuo A."/>
            <person name="Mondo S."/>
            <person name="Pangilinan J."/>
            <person name="Riley R."/>
            <person name="Labutti K."/>
            <person name="Andreopoulos B."/>
            <person name="Lipzen A."/>
            <person name="Chen C."/>
            <person name="Yanf M."/>
            <person name="Daum C."/>
            <person name="Ng V."/>
            <person name="Clum A."/>
            <person name="Ohm R."/>
            <person name="Martin F."/>
            <person name="Silar P."/>
            <person name="Natvig D."/>
            <person name="Lalanne C."/>
            <person name="Gautier V."/>
            <person name="Ament-Velasquez S.L."/>
            <person name="Kruys A."/>
            <person name="Hutchinson M.I."/>
            <person name="Powell A.J."/>
            <person name="Barry K."/>
            <person name="Miller A.N."/>
            <person name="Grigoriev I.V."/>
            <person name="Debuchy R."/>
            <person name="Gladieux P."/>
            <person name="Thoren M.H."/>
            <person name="Johannesson H."/>
        </authorList>
    </citation>
    <scope>NUCLEOTIDE SEQUENCE</scope>
    <source>
        <strain evidence="1">CBS 731.68</strain>
    </source>
</reference>
<comment type="caution">
    <text evidence="1">The sequence shown here is derived from an EMBL/GenBank/DDBJ whole genome shotgun (WGS) entry which is preliminary data.</text>
</comment>
<name>A0AAN6YZ16_9PEZI</name>
<dbReference type="Proteomes" id="UP001302602">
    <property type="component" value="Unassembled WGS sequence"/>
</dbReference>
<gene>
    <name evidence="1" type="ORF">N657DRAFT_322708</name>
</gene>
<evidence type="ECO:0000313" key="2">
    <source>
        <dbReference type="Proteomes" id="UP001302602"/>
    </source>
</evidence>
<keyword evidence="2" id="KW-1185">Reference proteome</keyword>
<sequence length="67" mass="7619">MIERQRLDVVSVPRPFRLRASGRNKFHPPIHPSCHLALALVVVISILYARADQTLGVARHIGSRRRL</sequence>
<proteinExistence type="predicted"/>